<keyword evidence="5" id="KW-0808">Transferase</keyword>
<dbReference type="CDD" id="cd00075">
    <property type="entry name" value="HATPase"/>
    <property type="match status" value="1"/>
</dbReference>
<evidence type="ECO:0000256" key="1">
    <source>
        <dbReference type="ARBA" id="ARBA00000085"/>
    </source>
</evidence>
<evidence type="ECO:0000259" key="15">
    <source>
        <dbReference type="PROSITE" id="PS50112"/>
    </source>
</evidence>
<dbReference type="PRINTS" id="PR00344">
    <property type="entry name" value="BCTRLSENSOR"/>
</dbReference>
<accession>A0A1G1ZRD4</accession>
<proteinExistence type="predicted"/>
<dbReference type="InterPro" id="IPR013767">
    <property type="entry name" value="PAS_fold"/>
</dbReference>
<dbReference type="Pfam" id="PF00989">
    <property type="entry name" value="PAS"/>
    <property type="match status" value="1"/>
</dbReference>
<dbReference type="InterPro" id="IPR003661">
    <property type="entry name" value="HisK_dim/P_dom"/>
</dbReference>
<organism evidence="16 17">
    <name type="scientific">Candidatus Harrisonbacteria bacterium RIFCSPLOWO2_02_FULL_45_10c</name>
    <dbReference type="NCBI Taxonomy" id="1798410"/>
    <lineage>
        <taxon>Bacteria</taxon>
        <taxon>Candidatus Harrisoniibacteriota</taxon>
    </lineage>
</organism>
<feature type="domain" description="PAS" evidence="15">
    <location>
        <begin position="75"/>
        <end position="146"/>
    </location>
</feature>
<feature type="transmembrane region" description="Helical" evidence="13">
    <location>
        <begin position="20"/>
        <end position="38"/>
    </location>
</feature>
<dbReference type="Gene3D" id="3.30.565.10">
    <property type="entry name" value="Histidine kinase-like ATPase, C-terminal domain"/>
    <property type="match status" value="1"/>
</dbReference>
<protein>
    <recommendedName>
        <fullName evidence="3">histidine kinase</fullName>
        <ecNumber evidence="3">2.7.13.3</ecNumber>
    </recommendedName>
</protein>
<evidence type="ECO:0000256" key="13">
    <source>
        <dbReference type="SAM" id="Phobius"/>
    </source>
</evidence>
<dbReference type="InterPro" id="IPR035965">
    <property type="entry name" value="PAS-like_dom_sf"/>
</dbReference>
<dbReference type="STRING" id="1798410.A3H63_01180"/>
<sequence>MSDFFKKIKQYLAYPEMKILWLFLFLVSLIVIIDVIYLEEIFWILVSIIILASIGTVIAVNSIRTARLTERLRLEKARLDTIISSMDDGVLVYDQDFRILLFNPAAASIFGIPAQEAIGQQLSPESVKNEKLKELAMTVFQSLAPQVVRQTAEGVYPQIVDLSFTDPEQELRVTTDRVLNSQGQVTGFLKIIRDRTREIGLLKSKSEFIAVAAHQLRTPLSAVSWTFESLKKDTLNDNQKELADTGIAASNNLLKIVEDLLNVSTIEEGKFGYNFQEIGLIGFIQGAVDSVSPVAREYQVKVFMEPFPEGEVAVTMDPEKIGLVMANLLENAIKYNVANGQVVVSIERRNDGPFMQINVADTGMGISEEARQKLFTKFFRAGNAVTKETVGSGLGLYIVKNIIKRHGGQIWVDSEVGRGTTFHFTIPTDSRLIPPKEIGFVE</sequence>
<name>A0A1G1ZRD4_9BACT</name>
<evidence type="ECO:0000256" key="11">
    <source>
        <dbReference type="ARBA" id="ARBA00023012"/>
    </source>
</evidence>
<dbReference type="NCBIfam" id="TIGR00229">
    <property type="entry name" value="sensory_box"/>
    <property type="match status" value="1"/>
</dbReference>
<dbReference type="Pfam" id="PF02518">
    <property type="entry name" value="HATPase_c"/>
    <property type="match status" value="1"/>
</dbReference>
<evidence type="ECO:0000256" key="2">
    <source>
        <dbReference type="ARBA" id="ARBA00004141"/>
    </source>
</evidence>
<dbReference type="InterPro" id="IPR036097">
    <property type="entry name" value="HisK_dim/P_sf"/>
</dbReference>
<dbReference type="SUPFAM" id="SSF55874">
    <property type="entry name" value="ATPase domain of HSP90 chaperone/DNA topoisomerase II/histidine kinase"/>
    <property type="match status" value="1"/>
</dbReference>
<evidence type="ECO:0000256" key="12">
    <source>
        <dbReference type="ARBA" id="ARBA00023136"/>
    </source>
</evidence>
<evidence type="ECO:0000313" key="16">
    <source>
        <dbReference type="EMBL" id="OGY67021.1"/>
    </source>
</evidence>
<dbReference type="SUPFAM" id="SSF55785">
    <property type="entry name" value="PYP-like sensor domain (PAS domain)"/>
    <property type="match status" value="1"/>
</dbReference>
<evidence type="ECO:0000256" key="3">
    <source>
        <dbReference type="ARBA" id="ARBA00012438"/>
    </source>
</evidence>
<dbReference type="GO" id="GO:0007234">
    <property type="term" value="P:osmosensory signaling via phosphorelay pathway"/>
    <property type="evidence" value="ECO:0007669"/>
    <property type="project" value="TreeGrafter"/>
</dbReference>
<keyword evidence="4" id="KW-0597">Phosphoprotein</keyword>
<gene>
    <name evidence="16" type="ORF">A3H63_01180</name>
</gene>
<dbReference type="SUPFAM" id="SSF47384">
    <property type="entry name" value="Homodimeric domain of signal transducing histidine kinase"/>
    <property type="match status" value="1"/>
</dbReference>
<evidence type="ECO:0000256" key="8">
    <source>
        <dbReference type="ARBA" id="ARBA00022777"/>
    </source>
</evidence>
<dbReference type="InterPro" id="IPR000014">
    <property type="entry name" value="PAS"/>
</dbReference>
<dbReference type="InterPro" id="IPR036890">
    <property type="entry name" value="HATPase_C_sf"/>
</dbReference>
<evidence type="ECO:0000256" key="4">
    <source>
        <dbReference type="ARBA" id="ARBA00022553"/>
    </source>
</evidence>
<evidence type="ECO:0000256" key="5">
    <source>
        <dbReference type="ARBA" id="ARBA00022679"/>
    </source>
</evidence>
<keyword evidence="9" id="KW-0067">ATP-binding</keyword>
<dbReference type="GO" id="GO:0006355">
    <property type="term" value="P:regulation of DNA-templated transcription"/>
    <property type="evidence" value="ECO:0007669"/>
    <property type="project" value="InterPro"/>
</dbReference>
<evidence type="ECO:0000256" key="9">
    <source>
        <dbReference type="ARBA" id="ARBA00022840"/>
    </source>
</evidence>
<evidence type="ECO:0000256" key="10">
    <source>
        <dbReference type="ARBA" id="ARBA00022989"/>
    </source>
</evidence>
<dbReference type="GO" id="GO:0000155">
    <property type="term" value="F:phosphorelay sensor kinase activity"/>
    <property type="evidence" value="ECO:0007669"/>
    <property type="project" value="InterPro"/>
</dbReference>
<dbReference type="Gene3D" id="1.10.287.130">
    <property type="match status" value="1"/>
</dbReference>
<dbReference type="EC" id="2.7.13.3" evidence="3"/>
<dbReference type="PANTHER" id="PTHR42878:SF7">
    <property type="entry name" value="SENSOR HISTIDINE KINASE GLRK"/>
    <property type="match status" value="1"/>
</dbReference>
<dbReference type="AlphaFoldDB" id="A0A1G1ZRD4"/>
<keyword evidence="7" id="KW-0547">Nucleotide-binding</keyword>
<keyword evidence="10 13" id="KW-1133">Transmembrane helix</keyword>
<dbReference type="Pfam" id="PF00512">
    <property type="entry name" value="HisKA"/>
    <property type="match status" value="1"/>
</dbReference>
<dbReference type="SMART" id="SM00091">
    <property type="entry name" value="PAS"/>
    <property type="match status" value="1"/>
</dbReference>
<feature type="domain" description="Histidine kinase" evidence="14">
    <location>
        <begin position="211"/>
        <end position="430"/>
    </location>
</feature>
<keyword evidence="12 13" id="KW-0472">Membrane</keyword>
<dbReference type="GO" id="GO:0016020">
    <property type="term" value="C:membrane"/>
    <property type="evidence" value="ECO:0007669"/>
    <property type="project" value="UniProtKB-SubCell"/>
</dbReference>
<evidence type="ECO:0000256" key="7">
    <source>
        <dbReference type="ARBA" id="ARBA00022741"/>
    </source>
</evidence>
<feature type="transmembrane region" description="Helical" evidence="13">
    <location>
        <begin position="44"/>
        <end position="63"/>
    </location>
</feature>
<dbReference type="EMBL" id="MHJM01000034">
    <property type="protein sequence ID" value="OGY67021.1"/>
    <property type="molecule type" value="Genomic_DNA"/>
</dbReference>
<dbReference type="Gene3D" id="3.30.450.20">
    <property type="entry name" value="PAS domain"/>
    <property type="match status" value="1"/>
</dbReference>
<dbReference type="InterPro" id="IPR004358">
    <property type="entry name" value="Sig_transdc_His_kin-like_C"/>
</dbReference>
<dbReference type="CDD" id="cd00130">
    <property type="entry name" value="PAS"/>
    <property type="match status" value="1"/>
</dbReference>
<comment type="subcellular location">
    <subcellularLocation>
        <location evidence="2">Membrane</location>
        <topology evidence="2">Multi-pass membrane protein</topology>
    </subcellularLocation>
</comment>
<evidence type="ECO:0000256" key="6">
    <source>
        <dbReference type="ARBA" id="ARBA00022692"/>
    </source>
</evidence>
<keyword evidence="6 13" id="KW-0812">Transmembrane</keyword>
<dbReference type="PANTHER" id="PTHR42878">
    <property type="entry name" value="TWO-COMPONENT HISTIDINE KINASE"/>
    <property type="match status" value="1"/>
</dbReference>
<keyword evidence="11" id="KW-0902">Two-component regulatory system</keyword>
<comment type="caution">
    <text evidence="16">The sequence shown here is derived from an EMBL/GenBank/DDBJ whole genome shotgun (WGS) entry which is preliminary data.</text>
</comment>
<dbReference type="Proteomes" id="UP000176284">
    <property type="component" value="Unassembled WGS sequence"/>
</dbReference>
<reference evidence="16 17" key="1">
    <citation type="journal article" date="2016" name="Nat. Commun.">
        <title>Thousands of microbial genomes shed light on interconnected biogeochemical processes in an aquifer system.</title>
        <authorList>
            <person name="Anantharaman K."/>
            <person name="Brown C.T."/>
            <person name="Hug L.A."/>
            <person name="Sharon I."/>
            <person name="Castelle C.J."/>
            <person name="Probst A.J."/>
            <person name="Thomas B.C."/>
            <person name="Singh A."/>
            <person name="Wilkins M.J."/>
            <person name="Karaoz U."/>
            <person name="Brodie E.L."/>
            <person name="Williams K.H."/>
            <person name="Hubbard S.S."/>
            <person name="Banfield J.F."/>
        </authorList>
    </citation>
    <scope>NUCLEOTIDE SEQUENCE [LARGE SCALE GENOMIC DNA]</scope>
</reference>
<dbReference type="CDD" id="cd00082">
    <property type="entry name" value="HisKA"/>
    <property type="match status" value="1"/>
</dbReference>
<dbReference type="InterPro" id="IPR003594">
    <property type="entry name" value="HATPase_dom"/>
</dbReference>
<dbReference type="FunFam" id="3.30.565.10:FF:000006">
    <property type="entry name" value="Sensor histidine kinase WalK"/>
    <property type="match status" value="1"/>
</dbReference>
<comment type="catalytic activity">
    <reaction evidence="1">
        <text>ATP + protein L-histidine = ADP + protein N-phospho-L-histidine.</text>
        <dbReference type="EC" id="2.7.13.3"/>
    </reaction>
</comment>
<dbReference type="GO" id="GO:0000156">
    <property type="term" value="F:phosphorelay response regulator activity"/>
    <property type="evidence" value="ECO:0007669"/>
    <property type="project" value="TreeGrafter"/>
</dbReference>
<dbReference type="SMART" id="SM00387">
    <property type="entry name" value="HATPase_c"/>
    <property type="match status" value="1"/>
</dbReference>
<dbReference type="PROSITE" id="PS50109">
    <property type="entry name" value="HIS_KIN"/>
    <property type="match status" value="1"/>
</dbReference>
<evidence type="ECO:0000313" key="17">
    <source>
        <dbReference type="Proteomes" id="UP000176284"/>
    </source>
</evidence>
<evidence type="ECO:0000259" key="14">
    <source>
        <dbReference type="PROSITE" id="PS50109"/>
    </source>
</evidence>
<dbReference type="GO" id="GO:0030295">
    <property type="term" value="F:protein kinase activator activity"/>
    <property type="evidence" value="ECO:0007669"/>
    <property type="project" value="TreeGrafter"/>
</dbReference>
<dbReference type="InterPro" id="IPR005467">
    <property type="entry name" value="His_kinase_dom"/>
</dbReference>
<dbReference type="SMART" id="SM00388">
    <property type="entry name" value="HisKA"/>
    <property type="match status" value="1"/>
</dbReference>
<dbReference type="PROSITE" id="PS50112">
    <property type="entry name" value="PAS"/>
    <property type="match status" value="1"/>
</dbReference>
<dbReference type="GO" id="GO:0005524">
    <property type="term" value="F:ATP binding"/>
    <property type="evidence" value="ECO:0007669"/>
    <property type="project" value="UniProtKB-KW"/>
</dbReference>
<keyword evidence="8" id="KW-0418">Kinase</keyword>
<dbReference type="InterPro" id="IPR050351">
    <property type="entry name" value="BphY/WalK/GraS-like"/>
</dbReference>